<dbReference type="HOGENOM" id="CLU_1665552_0_0_2"/>
<evidence type="ECO:0000313" key="2">
    <source>
        <dbReference type="Proteomes" id="UP000008037"/>
    </source>
</evidence>
<dbReference type="EMBL" id="CP002408">
    <property type="protein sequence ID" value="AFU57881.1"/>
    <property type="molecule type" value="Genomic_DNA"/>
</dbReference>
<name>K0I976_NITGG</name>
<dbReference type="InParanoid" id="K0I976"/>
<organism evidence="1 2">
    <name type="scientific">Nitrososphaera gargensis (strain Ga9.2)</name>
    <dbReference type="NCBI Taxonomy" id="1237085"/>
    <lineage>
        <taxon>Archaea</taxon>
        <taxon>Nitrososphaerota</taxon>
        <taxon>Nitrososphaeria</taxon>
        <taxon>Nitrososphaerales</taxon>
        <taxon>Nitrososphaeraceae</taxon>
        <taxon>Nitrososphaera</taxon>
    </lineage>
</organism>
<dbReference type="BioCyc" id="CNIT1237085:G1324-937-MONOMER"/>
<keyword evidence="2" id="KW-1185">Reference proteome</keyword>
<reference evidence="1 2" key="1">
    <citation type="journal article" date="2012" name="Environ. Microbiol.">
        <title>The genome of the ammonia-oxidizing Candidatus Nitrososphaera gargensis: insights into metabolic versatility and environmental adaptations.</title>
        <authorList>
            <person name="Spang A."/>
            <person name="Poehlein A."/>
            <person name="Offre P."/>
            <person name="Zumbragel S."/>
            <person name="Haider S."/>
            <person name="Rychlik N."/>
            <person name="Nowka B."/>
            <person name="Schmeisser C."/>
            <person name="Lebedeva E.V."/>
            <person name="Rattei T."/>
            <person name="Bohm C."/>
            <person name="Schmid M."/>
            <person name="Galushko A."/>
            <person name="Hatzenpichler R."/>
            <person name="Weinmaier T."/>
            <person name="Daniel R."/>
            <person name="Schleper C."/>
            <person name="Spieck E."/>
            <person name="Streit W."/>
            <person name="Wagner M."/>
        </authorList>
    </citation>
    <scope>NUCLEOTIDE SEQUENCE [LARGE SCALE GENOMIC DNA]</scope>
    <source>
        <strain evidence="2">Ga9.2</strain>
    </source>
</reference>
<protein>
    <submittedName>
        <fullName evidence="1">Uncharacterized protein</fullName>
    </submittedName>
</protein>
<dbReference type="AlphaFoldDB" id="K0I976"/>
<accession>K0I976</accession>
<proteinExistence type="predicted"/>
<evidence type="ECO:0000313" key="1">
    <source>
        <dbReference type="EMBL" id="AFU57881.1"/>
    </source>
</evidence>
<dbReference type="Proteomes" id="UP000008037">
    <property type="component" value="Chromosome"/>
</dbReference>
<gene>
    <name evidence="1" type="ordered locus">Ngar_c09390</name>
</gene>
<dbReference type="KEGG" id="nga:Ngar_c09390"/>
<sequence length="158" mass="17404">MTAAAVKNPLSRKRHFILTPALFCTSCSRYLITSAMDSSALTTCFRARVNLLPYNSITYVLAYMKKWVVPLSAAPRLTSPSFSGWLAMVGTLVMSKAMSAAFEPRTSMTRSCCCSTLLTAALTREMSILARWYYTSSRDGMRAKEPHVSVIDVAPVQA</sequence>